<dbReference type="PANTHER" id="PTHR45023">
    <property type="match status" value="1"/>
</dbReference>
<organism evidence="3 5">
    <name type="scientific">Phytophthora infestans</name>
    <name type="common">Potato late blight agent</name>
    <name type="synonym">Botrytis infestans</name>
    <dbReference type="NCBI Taxonomy" id="4787"/>
    <lineage>
        <taxon>Eukaryota</taxon>
        <taxon>Sar</taxon>
        <taxon>Stramenopiles</taxon>
        <taxon>Oomycota</taxon>
        <taxon>Peronosporomycetes</taxon>
        <taxon>Peronosporales</taxon>
        <taxon>Peronosporaceae</taxon>
        <taxon>Phytophthora</taxon>
    </lineage>
</organism>
<dbReference type="InterPro" id="IPR029466">
    <property type="entry name" value="NAM-associated_C"/>
</dbReference>
<feature type="domain" description="No apical meristem-associated C-terminal" evidence="2">
    <location>
        <begin position="57"/>
        <end position="179"/>
    </location>
</feature>
<gene>
    <name evidence="3" type="ORF">GN244_ATG01587</name>
    <name evidence="4" type="ORF">GN958_ATG05137</name>
</gene>
<evidence type="ECO:0000313" key="4">
    <source>
        <dbReference type="EMBL" id="KAF4145675.1"/>
    </source>
</evidence>
<dbReference type="Pfam" id="PF14303">
    <property type="entry name" value="NAM-associated"/>
    <property type="match status" value="1"/>
</dbReference>
<evidence type="ECO:0000313" key="5">
    <source>
        <dbReference type="Proteomes" id="UP000602510"/>
    </source>
</evidence>
<dbReference type="AlphaFoldDB" id="A0A833TA70"/>
<dbReference type="EMBL" id="JAACNO010000707">
    <property type="protein sequence ID" value="KAF4145675.1"/>
    <property type="molecule type" value="Genomic_DNA"/>
</dbReference>
<evidence type="ECO:0000259" key="2">
    <source>
        <dbReference type="Pfam" id="PF14303"/>
    </source>
</evidence>
<comment type="caution">
    <text evidence="3">The sequence shown here is derived from an EMBL/GenBank/DDBJ whole genome shotgun (WGS) entry which is preliminary data.</text>
</comment>
<protein>
    <submittedName>
        <fullName evidence="3">No apical meristem-associated C-terminal domain</fullName>
    </submittedName>
</protein>
<proteinExistence type="predicted"/>
<keyword evidence="5" id="KW-1185">Reference proteome</keyword>
<reference evidence="3" key="1">
    <citation type="submission" date="2020-04" db="EMBL/GenBank/DDBJ databases">
        <title>Hybrid Assembly of Korean Phytophthora infestans isolates.</title>
        <authorList>
            <person name="Prokchorchik M."/>
            <person name="Lee Y."/>
            <person name="Seo J."/>
            <person name="Cho J.-H."/>
            <person name="Park Y.-E."/>
            <person name="Jang D.-C."/>
            <person name="Im J.-S."/>
            <person name="Choi J.-G."/>
            <person name="Park H.-J."/>
            <person name="Lee G.-B."/>
            <person name="Lee Y.-G."/>
            <person name="Hong S.-Y."/>
            <person name="Cho K."/>
            <person name="Sohn K.H."/>
        </authorList>
    </citation>
    <scope>NUCLEOTIDE SEQUENCE</scope>
    <source>
        <strain evidence="3">KR_1_A1</strain>
        <strain evidence="4">KR_2_A2</strain>
    </source>
</reference>
<name>A0A833TA70_PHYIN</name>
<dbReference type="EMBL" id="WSZM01000036">
    <property type="protein sequence ID" value="KAF4045998.1"/>
    <property type="molecule type" value="Genomic_DNA"/>
</dbReference>
<evidence type="ECO:0000313" key="3">
    <source>
        <dbReference type="EMBL" id="KAF4045998.1"/>
    </source>
</evidence>
<sequence>MPSRTWSSLQAHFGQIQKSIAKYAGCSTHVESLRTSGSTERNMRKQALALYKERYNQHFAYVECYDLLSRCPKFEKELDRVLGRGQSLCSGKRSVSEEETEATNIGQTPAGPPTSDNTENERPNVGVKAAKRAKVEWLIPLRAVKAQETLASLMTLKVEVLKEQLHINQAQQRLQEVQVLHTMLNKLFSTVPASREHATYLKNRLANLLRRLNTVSTTSPQGPPLVSATTASQNLAALLSSDASSTPSSP</sequence>
<accession>A0A833TA70</accession>
<dbReference type="Proteomes" id="UP000602510">
    <property type="component" value="Unassembled WGS sequence"/>
</dbReference>
<feature type="region of interest" description="Disordered" evidence="1">
    <location>
        <begin position="92"/>
        <end position="126"/>
    </location>
</feature>
<dbReference type="PANTHER" id="PTHR45023:SF4">
    <property type="entry name" value="GLYCINE-RICH PROTEIN-RELATED"/>
    <property type="match status" value="1"/>
</dbReference>
<dbReference type="Proteomes" id="UP000704712">
    <property type="component" value="Unassembled WGS sequence"/>
</dbReference>
<evidence type="ECO:0000256" key="1">
    <source>
        <dbReference type="SAM" id="MobiDB-lite"/>
    </source>
</evidence>